<dbReference type="Pfam" id="PF08100">
    <property type="entry name" value="Dimerisation"/>
    <property type="match status" value="1"/>
</dbReference>
<evidence type="ECO:0000259" key="5">
    <source>
        <dbReference type="Pfam" id="PF08100"/>
    </source>
</evidence>
<keyword evidence="1 6" id="KW-0489">Methyltransferase</keyword>
<keyword evidence="2 6" id="KW-0808">Transferase</keyword>
<dbReference type="InterPro" id="IPR001077">
    <property type="entry name" value="COMT_C"/>
</dbReference>
<proteinExistence type="predicted"/>
<keyword evidence="3" id="KW-0949">S-adenosyl-L-methionine</keyword>
<feature type="domain" description="O-methyltransferase dimerisation" evidence="5">
    <location>
        <begin position="9"/>
        <end position="78"/>
    </location>
</feature>
<evidence type="ECO:0000259" key="4">
    <source>
        <dbReference type="Pfam" id="PF00891"/>
    </source>
</evidence>
<dbReference type="PROSITE" id="PS51683">
    <property type="entry name" value="SAM_OMT_II"/>
    <property type="match status" value="1"/>
</dbReference>
<protein>
    <submittedName>
        <fullName evidence="6">Methyltransferase</fullName>
    </submittedName>
</protein>
<dbReference type="PANTHER" id="PTHR43712:SF2">
    <property type="entry name" value="O-METHYLTRANSFERASE CICE"/>
    <property type="match status" value="1"/>
</dbReference>
<dbReference type="GO" id="GO:0008171">
    <property type="term" value="F:O-methyltransferase activity"/>
    <property type="evidence" value="ECO:0007669"/>
    <property type="project" value="InterPro"/>
</dbReference>
<dbReference type="GO" id="GO:0046983">
    <property type="term" value="F:protein dimerization activity"/>
    <property type="evidence" value="ECO:0007669"/>
    <property type="project" value="InterPro"/>
</dbReference>
<name>A0A372GFL5_9ACTN</name>
<dbReference type="OrthoDB" id="4145676at2"/>
<keyword evidence="7" id="KW-1185">Reference proteome</keyword>
<evidence type="ECO:0000313" key="6">
    <source>
        <dbReference type="EMBL" id="RFS84174.1"/>
    </source>
</evidence>
<dbReference type="InterPro" id="IPR012967">
    <property type="entry name" value="COMT_dimerisation"/>
</dbReference>
<evidence type="ECO:0000313" key="7">
    <source>
        <dbReference type="Proteomes" id="UP000262882"/>
    </source>
</evidence>
<feature type="domain" description="O-methyltransferase C-terminal" evidence="4">
    <location>
        <begin position="105"/>
        <end position="314"/>
    </location>
</feature>
<dbReference type="AlphaFoldDB" id="A0A372GFL5"/>
<dbReference type="Gene3D" id="3.40.50.150">
    <property type="entry name" value="Vaccinia Virus protein VP39"/>
    <property type="match status" value="1"/>
</dbReference>
<accession>A0A372GFL5</accession>
<dbReference type="PIRSF" id="PIRSF005739">
    <property type="entry name" value="O-mtase"/>
    <property type="match status" value="1"/>
</dbReference>
<evidence type="ECO:0000256" key="1">
    <source>
        <dbReference type="ARBA" id="ARBA00022603"/>
    </source>
</evidence>
<dbReference type="Gene3D" id="1.10.10.10">
    <property type="entry name" value="Winged helix-like DNA-binding domain superfamily/Winged helix DNA-binding domain"/>
    <property type="match status" value="1"/>
</dbReference>
<dbReference type="PANTHER" id="PTHR43712">
    <property type="entry name" value="PUTATIVE (AFU_ORTHOLOGUE AFUA_4G14580)-RELATED"/>
    <property type="match status" value="1"/>
</dbReference>
<dbReference type="GO" id="GO:0032259">
    <property type="term" value="P:methylation"/>
    <property type="evidence" value="ECO:0007669"/>
    <property type="project" value="UniProtKB-KW"/>
</dbReference>
<dbReference type="RefSeq" id="WP_117400861.1">
    <property type="nucleotide sequence ID" value="NZ_QVNQ01000005.1"/>
</dbReference>
<sequence>MEAQLPAMVSGYVPAQILYATAELGIADALADGPHGHVKVAERTGTEPAALRRLLRALVGLGLVEQVDADRFALTEAGGALRTAEPGSFRDHVLLSITPELWQAWGALTRVVRTGEPWRDPATGLTAHEAALRDPRLSALYRTAKAHATGEFSSGLTKVYDFSRFGTIADLGGDGGALMAALLAATPGLHGVLYDLPEARGDALATLEAAGVGGRCEVVERDPAGPVPPGADAYLINHLVRDVDDDSATALLAACRAAMAPEARLLLLETVMPPVLTSADSASYGLTDLNNLVYTGGRERTAEEYRRLVEAAGLTHLATIAVPAADGLPDYNVIETEPAR</sequence>
<evidence type="ECO:0000256" key="3">
    <source>
        <dbReference type="ARBA" id="ARBA00022691"/>
    </source>
</evidence>
<dbReference type="InterPro" id="IPR016461">
    <property type="entry name" value="COMT-like"/>
</dbReference>
<organism evidence="6 7">
    <name type="scientific">Actinomadura spongiicola</name>
    <dbReference type="NCBI Taxonomy" id="2303421"/>
    <lineage>
        <taxon>Bacteria</taxon>
        <taxon>Bacillati</taxon>
        <taxon>Actinomycetota</taxon>
        <taxon>Actinomycetes</taxon>
        <taxon>Streptosporangiales</taxon>
        <taxon>Thermomonosporaceae</taxon>
        <taxon>Actinomadura</taxon>
    </lineage>
</organism>
<reference evidence="6 7" key="1">
    <citation type="submission" date="2018-08" db="EMBL/GenBank/DDBJ databases">
        <title>Actinomadura spongicola sp. nov., isolated from marine sponge Leucetta chagosensis.</title>
        <authorList>
            <person name="Li L."/>
            <person name="Lin H.W."/>
        </authorList>
    </citation>
    <scope>NUCLEOTIDE SEQUENCE [LARGE SCALE GENOMIC DNA]</scope>
    <source>
        <strain evidence="6 7">LHW52907</strain>
    </source>
</reference>
<comment type="caution">
    <text evidence="6">The sequence shown here is derived from an EMBL/GenBank/DDBJ whole genome shotgun (WGS) entry which is preliminary data.</text>
</comment>
<dbReference type="Pfam" id="PF00891">
    <property type="entry name" value="Methyltransf_2"/>
    <property type="match status" value="1"/>
</dbReference>
<dbReference type="InterPro" id="IPR029063">
    <property type="entry name" value="SAM-dependent_MTases_sf"/>
</dbReference>
<dbReference type="Proteomes" id="UP000262882">
    <property type="component" value="Unassembled WGS sequence"/>
</dbReference>
<dbReference type="InterPro" id="IPR036390">
    <property type="entry name" value="WH_DNA-bd_sf"/>
</dbReference>
<dbReference type="SUPFAM" id="SSF53335">
    <property type="entry name" value="S-adenosyl-L-methionine-dependent methyltransferases"/>
    <property type="match status" value="1"/>
</dbReference>
<dbReference type="SUPFAM" id="SSF46785">
    <property type="entry name" value="Winged helix' DNA-binding domain"/>
    <property type="match status" value="1"/>
</dbReference>
<gene>
    <name evidence="6" type="ORF">D0T12_18675</name>
</gene>
<dbReference type="Gene3D" id="1.10.287.1350">
    <property type="match status" value="1"/>
</dbReference>
<evidence type="ECO:0000256" key="2">
    <source>
        <dbReference type="ARBA" id="ARBA00022679"/>
    </source>
</evidence>
<dbReference type="EMBL" id="QVNQ01000005">
    <property type="protein sequence ID" value="RFS84174.1"/>
    <property type="molecule type" value="Genomic_DNA"/>
</dbReference>
<dbReference type="InterPro" id="IPR036388">
    <property type="entry name" value="WH-like_DNA-bd_sf"/>
</dbReference>